<evidence type="ECO:0000313" key="12">
    <source>
        <dbReference type="Proteomes" id="UP000440367"/>
    </source>
</evidence>
<evidence type="ECO:0000313" key="14">
    <source>
        <dbReference type="Proteomes" id="UP000441208"/>
    </source>
</evidence>
<evidence type="ECO:0000313" key="8">
    <source>
        <dbReference type="EMBL" id="KAE9309227.1"/>
    </source>
</evidence>
<sequence>MTAAGCHKFHMGSANPLKRAAIHKKKRRKSGGTPERVCSLMLAKLQDIMRILGCDDEERLAEWSALKKIPLEILDQAATYAIQLLAKLITSVSGSSMTPPEERRTLIRMVGELVVADDDGLTLGGGPT</sequence>
<dbReference type="Proteomes" id="UP000433483">
    <property type="component" value="Unassembled WGS sequence"/>
</dbReference>
<comment type="caution">
    <text evidence="5">The sequence shown here is derived from an EMBL/GenBank/DDBJ whole genome shotgun (WGS) entry which is preliminary data.</text>
</comment>
<dbReference type="Proteomes" id="UP000488956">
    <property type="component" value="Unassembled WGS sequence"/>
</dbReference>
<proteinExistence type="predicted"/>
<dbReference type="EMBL" id="QXGF01000572">
    <property type="protein sequence ID" value="KAE8938269.1"/>
    <property type="molecule type" value="Genomic_DNA"/>
</dbReference>
<dbReference type="Proteomes" id="UP000440732">
    <property type="component" value="Unassembled WGS sequence"/>
</dbReference>
<dbReference type="Proteomes" id="UP000440367">
    <property type="component" value="Unassembled WGS sequence"/>
</dbReference>
<dbReference type="EMBL" id="QXGA01000739">
    <property type="protein sequence ID" value="KAE9142010.1"/>
    <property type="molecule type" value="Genomic_DNA"/>
</dbReference>
<dbReference type="EMBL" id="QXGE01000553">
    <property type="protein sequence ID" value="KAE9309227.1"/>
    <property type="molecule type" value="Genomic_DNA"/>
</dbReference>
<keyword evidence="10" id="KW-1185">Reference proteome</keyword>
<dbReference type="Proteomes" id="UP000441208">
    <property type="component" value="Unassembled WGS sequence"/>
</dbReference>
<evidence type="ECO:0000313" key="16">
    <source>
        <dbReference type="Proteomes" id="UP000488956"/>
    </source>
</evidence>
<dbReference type="Proteomes" id="UP000429523">
    <property type="component" value="Unassembled WGS sequence"/>
</dbReference>
<evidence type="ECO:0000313" key="10">
    <source>
        <dbReference type="Proteomes" id="UP000433483"/>
    </source>
</evidence>
<dbReference type="AlphaFoldDB" id="A0A6A3TXJ7"/>
<evidence type="ECO:0000313" key="5">
    <source>
        <dbReference type="EMBL" id="KAE9142010.1"/>
    </source>
</evidence>
<dbReference type="EMBL" id="QXFW01001593">
    <property type="protein sequence ID" value="KAE8988521.1"/>
    <property type="molecule type" value="Genomic_DNA"/>
</dbReference>
<dbReference type="EMBL" id="QXGD01000395">
    <property type="protein sequence ID" value="KAE9240919.1"/>
    <property type="molecule type" value="Genomic_DNA"/>
</dbReference>
<gene>
    <name evidence="8" type="ORF">PF001_g10781</name>
    <name evidence="7" type="ORF">PF002_g9523</name>
    <name evidence="6" type="ORF">PF005_g8330</name>
    <name evidence="5" type="ORF">PF006_g12845</name>
    <name evidence="4" type="ORF">PF007_g8551</name>
    <name evidence="1" type="ORF">PF009_g11841</name>
    <name evidence="3" type="ORF">PF010_g10968</name>
    <name evidence="2" type="ORF">PF011_g19135</name>
</gene>
<reference evidence="9 10" key="1">
    <citation type="submission" date="2018-08" db="EMBL/GenBank/DDBJ databases">
        <title>Genomic investigation of the strawberry pathogen Phytophthora fragariae indicates pathogenicity is determined by transcriptional variation in three key races.</title>
        <authorList>
            <person name="Adams T.M."/>
            <person name="Armitage A.D."/>
            <person name="Sobczyk M.K."/>
            <person name="Bates H.J."/>
            <person name="Dunwell J.M."/>
            <person name="Nellist C.F."/>
            <person name="Harrison R.J."/>
        </authorList>
    </citation>
    <scope>NUCLEOTIDE SEQUENCE [LARGE SCALE GENOMIC DNA]</scope>
    <source>
        <strain evidence="8 11">A4</strain>
        <strain evidence="7 12">BC-1</strain>
        <strain evidence="6 10">NOV-27</strain>
        <strain evidence="5 13">NOV-5</strain>
        <strain evidence="4 14">NOV-71</strain>
        <strain evidence="1 9">NOV-9</strain>
        <strain evidence="3 16">ONT-3</strain>
        <strain evidence="2 15">SCRP245</strain>
    </source>
</reference>
<evidence type="ECO:0000313" key="1">
    <source>
        <dbReference type="EMBL" id="KAE8938269.1"/>
    </source>
</evidence>
<dbReference type="Proteomes" id="UP000437068">
    <property type="component" value="Unassembled WGS sequence"/>
</dbReference>
<dbReference type="EMBL" id="QXGB01000351">
    <property type="protein sequence ID" value="KAE9218267.1"/>
    <property type="molecule type" value="Genomic_DNA"/>
</dbReference>
<dbReference type="EMBL" id="QXFZ01000362">
    <property type="protein sequence ID" value="KAE9119422.1"/>
    <property type="molecule type" value="Genomic_DNA"/>
</dbReference>
<dbReference type="EMBL" id="QXFX01000570">
    <property type="protein sequence ID" value="KAE9111010.1"/>
    <property type="molecule type" value="Genomic_DNA"/>
</dbReference>
<evidence type="ECO:0000313" key="7">
    <source>
        <dbReference type="EMBL" id="KAE9240919.1"/>
    </source>
</evidence>
<accession>A0A6A3TXJ7</accession>
<organism evidence="5 13">
    <name type="scientific">Phytophthora fragariae</name>
    <dbReference type="NCBI Taxonomy" id="53985"/>
    <lineage>
        <taxon>Eukaryota</taxon>
        <taxon>Sar</taxon>
        <taxon>Stramenopiles</taxon>
        <taxon>Oomycota</taxon>
        <taxon>Peronosporomycetes</taxon>
        <taxon>Peronosporales</taxon>
        <taxon>Peronosporaceae</taxon>
        <taxon>Phytophthora</taxon>
    </lineage>
</organism>
<evidence type="ECO:0000313" key="6">
    <source>
        <dbReference type="EMBL" id="KAE9218267.1"/>
    </source>
</evidence>
<name>A0A6A3TXJ7_9STRA</name>
<evidence type="ECO:0000313" key="15">
    <source>
        <dbReference type="Proteomes" id="UP000460718"/>
    </source>
</evidence>
<evidence type="ECO:0000313" key="9">
    <source>
        <dbReference type="Proteomes" id="UP000429523"/>
    </source>
</evidence>
<protein>
    <submittedName>
        <fullName evidence="5">Uncharacterized protein</fullName>
    </submittedName>
</protein>
<dbReference type="Proteomes" id="UP000460718">
    <property type="component" value="Unassembled WGS sequence"/>
</dbReference>
<evidence type="ECO:0000313" key="11">
    <source>
        <dbReference type="Proteomes" id="UP000437068"/>
    </source>
</evidence>
<evidence type="ECO:0000313" key="3">
    <source>
        <dbReference type="EMBL" id="KAE9111010.1"/>
    </source>
</evidence>
<evidence type="ECO:0000313" key="2">
    <source>
        <dbReference type="EMBL" id="KAE8988521.1"/>
    </source>
</evidence>
<evidence type="ECO:0000313" key="4">
    <source>
        <dbReference type="EMBL" id="KAE9119422.1"/>
    </source>
</evidence>
<evidence type="ECO:0000313" key="13">
    <source>
        <dbReference type="Proteomes" id="UP000440732"/>
    </source>
</evidence>